<sequence length="81" mass="8861">MQVSPLIVGFVIRSLKGSTTGKRRRNNIEVFAERSSLTCSCRTFKGRGRDRPRRQVIEAAASFKPAGSVSGGFRHSPVAIL</sequence>
<evidence type="ECO:0000313" key="2">
    <source>
        <dbReference type="Proteomes" id="UP001196413"/>
    </source>
</evidence>
<reference evidence="1" key="1">
    <citation type="submission" date="2021-06" db="EMBL/GenBank/DDBJ databases">
        <title>Parelaphostrongylus tenuis whole genome reference sequence.</title>
        <authorList>
            <person name="Garwood T.J."/>
            <person name="Larsen P.A."/>
            <person name="Fountain-Jones N.M."/>
            <person name="Garbe J.R."/>
            <person name="Macchietto M.G."/>
            <person name="Kania S.A."/>
            <person name="Gerhold R.W."/>
            <person name="Richards J.E."/>
            <person name="Wolf T.M."/>
        </authorList>
    </citation>
    <scope>NUCLEOTIDE SEQUENCE</scope>
    <source>
        <strain evidence="1">MNPRO001-30</strain>
        <tissue evidence="1">Meninges</tissue>
    </source>
</reference>
<keyword evidence="2" id="KW-1185">Reference proteome</keyword>
<dbReference type="EMBL" id="JAHQIW010000948">
    <property type="protein sequence ID" value="KAJ1350822.1"/>
    <property type="molecule type" value="Genomic_DNA"/>
</dbReference>
<evidence type="ECO:0000313" key="1">
    <source>
        <dbReference type="EMBL" id="KAJ1350822.1"/>
    </source>
</evidence>
<organism evidence="1 2">
    <name type="scientific">Parelaphostrongylus tenuis</name>
    <name type="common">Meningeal worm</name>
    <dbReference type="NCBI Taxonomy" id="148309"/>
    <lineage>
        <taxon>Eukaryota</taxon>
        <taxon>Metazoa</taxon>
        <taxon>Ecdysozoa</taxon>
        <taxon>Nematoda</taxon>
        <taxon>Chromadorea</taxon>
        <taxon>Rhabditida</taxon>
        <taxon>Rhabditina</taxon>
        <taxon>Rhabditomorpha</taxon>
        <taxon>Strongyloidea</taxon>
        <taxon>Metastrongylidae</taxon>
        <taxon>Parelaphostrongylus</taxon>
    </lineage>
</organism>
<name>A0AAD5M260_PARTN</name>
<dbReference type="AlphaFoldDB" id="A0AAD5M260"/>
<accession>A0AAD5M260</accession>
<dbReference type="Proteomes" id="UP001196413">
    <property type="component" value="Unassembled WGS sequence"/>
</dbReference>
<proteinExistence type="predicted"/>
<protein>
    <submittedName>
        <fullName evidence="1">Uncharacterized protein</fullName>
    </submittedName>
</protein>
<comment type="caution">
    <text evidence="1">The sequence shown here is derived from an EMBL/GenBank/DDBJ whole genome shotgun (WGS) entry which is preliminary data.</text>
</comment>
<gene>
    <name evidence="1" type="ORF">KIN20_006713</name>
</gene>